<keyword evidence="11" id="KW-0407">Ion channel</keyword>
<dbReference type="GO" id="GO:0051480">
    <property type="term" value="P:regulation of cytosolic calcium ion concentration"/>
    <property type="evidence" value="ECO:0007669"/>
    <property type="project" value="TreeGrafter"/>
</dbReference>
<dbReference type="GeneTree" id="ENSGT01060000248594"/>
<feature type="compositionally biased region" description="Polar residues" evidence="13">
    <location>
        <begin position="589"/>
        <end position="602"/>
    </location>
</feature>
<evidence type="ECO:0000259" key="15">
    <source>
        <dbReference type="Pfam" id="PF00520"/>
    </source>
</evidence>
<feature type="transmembrane region" description="Helical" evidence="14">
    <location>
        <begin position="388"/>
        <end position="410"/>
    </location>
</feature>
<keyword evidence="2" id="KW-0813">Transport</keyword>
<gene>
    <name evidence="16" type="primary">TRPC4</name>
</gene>
<dbReference type="Pfam" id="PF00520">
    <property type="entry name" value="Ion_trans"/>
    <property type="match status" value="1"/>
</dbReference>
<evidence type="ECO:0000256" key="6">
    <source>
        <dbReference type="ARBA" id="ARBA00022737"/>
    </source>
</evidence>
<keyword evidence="5 14" id="KW-0812">Transmembrane</keyword>
<evidence type="ECO:0000313" key="16">
    <source>
        <dbReference type="Ensembl" id="ENSPSNP00000029925.1"/>
    </source>
</evidence>
<reference evidence="16" key="3">
    <citation type="submission" date="2025-09" db="UniProtKB">
        <authorList>
            <consortium name="Ensembl"/>
        </authorList>
    </citation>
    <scope>IDENTIFICATION</scope>
</reference>
<dbReference type="GO" id="GO:0070679">
    <property type="term" value="F:inositol 1,4,5 trisphosphate binding"/>
    <property type="evidence" value="ECO:0007669"/>
    <property type="project" value="TreeGrafter"/>
</dbReference>
<reference evidence="16" key="2">
    <citation type="submission" date="2025-08" db="UniProtKB">
        <authorList>
            <consortium name="Ensembl"/>
        </authorList>
    </citation>
    <scope>IDENTIFICATION</scope>
</reference>
<feature type="transmembrane region" description="Helical" evidence="14">
    <location>
        <begin position="158"/>
        <end position="177"/>
    </location>
</feature>
<evidence type="ECO:0000256" key="13">
    <source>
        <dbReference type="SAM" id="MobiDB-lite"/>
    </source>
</evidence>
<dbReference type="InterPro" id="IPR005460">
    <property type="entry name" value="TRPC4_channel"/>
</dbReference>
<organism evidence="16 17">
    <name type="scientific">Phocoena sinus</name>
    <name type="common">Vaquita</name>
    <dbReference type="NCBI Taxonomy" id="42100"/>
    <lineage>
        <taxon>Eukaryota</taxon>
        <taxon>Metazoa</taxon>
        <taxon>Chordata</taxon>
        <taxon>Craniata</taxon>
        <taxon>Vertebrata</taxon>
        <taxon>Euteleostomi</taxon>
        <taxon>Mammalia</taxon>
        <taxon>Eutheria</taxon>
        <taxon>Laurasiatheria</taxon>
        <taxon>Artiodactyla</taxon>
        <taxon>Whippomorpha</taxon>
        <taxon>Cetacea</taxon>
        <taxon>Odontoceti</taxon>
        <taxon>Phocoenidae</taxon>
        <taxon>Phocoena</taxon>
    </lineage>
</organism>
<evidence type="ECO:0000256" key="3">
    <source>
        <dbReference type="ARBA" id="ARBA00022568"/>
    </source>
</evidence>
<comment type="subcellular location">
    <subcellularLocation>
        <location evidence="1">Membrane</location>
        <topology evidence="1">Multi-pass membrane protein</topology>
    </subcellularLocation>
</comment>
<keyword evidence="4" id="KW-0107">Calcium channel</keyword>
<evidence type="ECO:0000313" key="17">
    <source>
        <dbReference type="Proteomes" id="UP000694554"/>
    </source>
</evidence>
<dbReference type="InterPro" id="IPR036770">
    <property type="entry name" value="Ankyrin_rpt-contain_sf"/>
</dbReference>
<reference evidence="16" key="1">
    <citation type="submission" date="2019-08" db="EMBL/GenBank/DDBJ databases">
        <title>Phocoena sinus (Vaquita) genome, mPhoSin1, primary haplotype.</title>
        <authorList>
            <person name="Morin P."/>
            <person name="Mountcastle J."/>
            <person name="Fungtammasan C."/>
            <person name="Rhie A."/>
            <person name="Rojas-Bracho L."/>
            <person name="Smith C.R."/>
            <person name="Taylor B.L."/>
            <person name="Gulland F.M.D."/>
            <person name="Musser W."/>
            <person name="Houck M."/>
            <person name="Haase B."/>
            <person name="Paez S."/>
            <person name="Howe K."/>
            <person name="Torrance J."/>
            <person name="Formenti G."/>
            <person name="Phillippy A."/>
            <person name="Ryder O."/>
            <person name="Jarvis E.D."/>
            <person name="Fedrigo O."/>
        </authorList>
    </citation>
    <scope>NUCLEOTIDE SEQUENCE [LARGE SCALE GENOMIC DNA]</scope>
</reference>
<evidence type="ECO:0000256" key="2">
    <source>
        <dbReference type="ARBA" id="ARBA00022448"/>
    </source>
</evidence>
<dbReference type="PRINTS" id="PR01645">
    <property type="entry name" value="TRPCHANNEL4"/>
</dbReference>
<dbReference type="GO" id="GO:0034703">
    <property type="term" value="C:cation channel complex"/>
    <property type="evidence" value="ECO:0007669"/>
    <property type="project" value="TreeGrafter"/>
</dbReference>
<keyword evidence="17" id="KW-1185">Reference proteome</keyword>
<dbReference type="GeneID" id="116743095"/>
<dbReference type="GO" id="GO:0005886">
    <property type="term" value="C:plasma membrane"/>
    <property type="evidence" value="ECO:0007669"/>
    <property type="project" value="TreeGrafter"/>
</dbReference>
<feature type="transmembrane region" description="Helical" evidence="14">
    <location>
        <begin position="231"/>
        <end position="249"/>
    </location>
</feature>
<name>A0A8C9KY40_PHOSS</name>
<keyword evidence="7 14" id="KW-1133">Transmembrane helix</keyword>
<dbReference type="InterPro" id="IPR002153">
    <property type="entry name" value="TRPC_channel"/>
</dbReference>
<keyword evidence="3" id="KW-0106">Calcium</keyword>
<proteinExistence type="predicted"/>
<feature type="transmembrane region" description="Helical" evidence="14">
    <location>
        <begin position="422"/>
        <end position="444"/>
    </location>
</feature>
<dbReference type="NCBIfam" id="TIGR00870">
    <property type="entry name" value="trp"/>
    <property type="match status" value="1"/>
</dbReference>
<evidence type="ECO:0000256" key="14">
    <source>
        <dbReference type="SAM" id="Phobius"/>
    </source>
</evidence>
<dbReference type="GO" id="GO:0015279">
    <property type="term" value="F:store-operated calcium channel activity"/>
    <property type="evidence" value="ECO:0007669"/>
    <property type="project" value="TreeGrafter"/>
</dbReference>
<feature type="transmembrane region" description="Helical" evidence="14">
    <location>
        <begin position="189"/>
        <end position="210"/>
    </location>
</feature>
<dbReference type="AlphaFoldDB" id="A0A8C9KY40"/>
<evidence type="ECO:0000256" key="11">
    <source>
        <dbReference type="ARBA" id="ARBA00023303"/>
    </source>
</evidence>
<dbReference type="PRINTS" id="PR01097">
    <property type="entry name" value="TRNSRECEPTRP"/>
</dbReference>
<keyword evidence="3" id="KW-0109">Calcium transport</keyword>
<keyword evidence="10 14" id="KW-0472">Membrane</keyword>
<evidence type="ECO:0000256" key="12">
    <source>
        <dbReference type="ARBA" id="ARBA00036634"/>
    </source>
</evidence>
<keyword evidence="8" id="KW-0040">ANK repeat</keyword>
<evidence type="ECO:0000256" key="1">
    <source>
        <dbReference type="ARBA" id="ARBA00004141"/>
    </source>
</evidence>
<dbReference type="Ensembl" id="ENSPSNT00000033570.1">
    <property type="protein sequence ID" value="ENSPSNP00000029925.1"/>
    <property type="gene ID" value="ENSPSNG00000021533.1"/>
</dbReference>
<accession>A0A8C9KY40</accession>
<dbReference type="Pfam" id="PF12796">
    <property type="entry name" value="Ank_2"/>
    <property type="match status" value="1"/>
</dbReference>
<evidence type="ECO:0000256" key="5">
    <source>
        <dbReference type="ARBA" id="ARBA00022692"/>
    </source>
</evidence>
<feature type="transmembrane region" description="Helical" evidence="14">
    <location>
        <begin position="269"/>
        <end position="289"/>
    </location>
</feature>
<evidence type="ECO:0000256" key="7">
    <source>
        <dbReference type="ARBA" id="ARBA00022989"/>
    </source>
</evidence>
<feature type="compositionally biased region" description="Basic and acidic residues" evidence="13">
    <location>
        <begin position="604"/>
        <end position="615"/>
    </location>
</feature>
<dbReference type="PANTHER" id="PTHR10117">
    <property type="entry name" value="TRANSIENT RECEPTOR POTENTIAL CHANNEL"/>
    <property type="match status" value="1"/>
</dbReference>
<feature type="region of interest" description="Disordered" evidence="13">
    <location>
        <begin position="589"/>
        <end position="617"/>
    </location>
</feature>
<sequence length="804" mass="92171">MAQFYYKRNVNAPYRDRIPLRIVRAESELSPSEKAYLNAVEKGDYASVKKSLEEAEIYFKININCVDPLGRTALLIAIENENLELIELLLSCNVYVGDALLHAIRKEVVGAVELLLNHKKPSGEKQFVAQPNCQQLLASRWYDEFPGWRRRHWAVKMVTCFIIGLLFPVFSVCYLIAPKSPLGLFIRKPFIKFICHTASYLTFLFLLLLASQHIDRSDLNRQGPPPTIVEWMILPWVLGFIWGEIKQMWDGGLQDYIHDWWNLMDFVMNSLYLATISLKIVAFVKYSALNPRESWDMWHPTLVAEALFAIANIFSSLRLISLFTANSHLGPLQISLGRMLLDILKFLFIYCLVLLAFANGLNQLYFYYEETKGLSCKGIRCEKQNNAFSTLFETLQSLFWSIFGLINLYVTNVKAQHEFTEFVGATMFGTYNIISLVVLLNMLIAMMNNSYQLIADHADIEWKFARTKLWMSYFEEGGTLPTPFNVIPSPKSLWYLIKWIWTHLCKKKMRRKPESFGTIGRRAADNLRRHHQYQEVMRNLVKRYVAAMIRDAKTEEGLTEENFKELKQDISSFRFEVLGLLRGSKLSTVQSAQGTKDSSNSADSDEKSDNEGSSKDKKKNFSLFDLTTLIHPRSAAIASERHTISNGSALVVQEPPREKQRKVNFVTDIKNFGLFHRRSKQHAAEQNANQIFSVSEEVARQQAEAPPETNIQLESRGLASRGDLNIPGLSEQCILVDHRERNTDSLGLQVGKRVCSFKSEKVVVEDTVPIIPKEKHAKEEDCSVDYDANLTDMVTHEDYVTTRL</sequence>
<dbReference type="Proteomes" id="UP000694554">
    <property type="component" value="Chromosome 18"/>
</dbReference>
<dbReference type="RefSeq" id="XP_032467205.1">
    <property type="nucleotide sequence ID" value="XM_032611314.1"/>
</dbReference>
<comment type="catalytic activity">
    <reaction evidence="12">
        <text>Ca(2+)(in) = Ca(2+)(out)</text>
        <dbReference type="Rhea" id="RHEA:29671"/>
        <dbReference type="ChEBI" id="CHEBI:29108"/>
    </reaction>
</comment>
<dbReference type="SUPFAM" id="SSF48403">
    <property type="entry name" value="Ankyrin repeat"/>
    <property type="match status" value="1"/>
</dbReference>
<feature type="domain" description="Ion transport" evidence="15">
    <location>
        <begin position="201"/>
        <end position="458"/>
    </location>
</feature>
<keyword evidence="6" id="KW-0677">Repeat</keyword>
<dbReference type="CTD" id="7223"/>
<protein>
    <submittedName>
        <fullName evidence="16">Transient receptor potential cation channel subfamily C member 4</fullName>
    </submittedName>
</protein>
<dbReference type="PANTHER" id="PTHR10117:SF25">
    <property type="entry name" value="SHORT TRANSIENT RECEPTOR POTENTIAL CHANNEL 4"/>
    <property type="match status" value="1"/>
</dbReference>
<dbReference type="InterPro" id="IPR002110">
    <property type="entry name" value="Ankyrin_rpt"/>
</dbReference>
<keyword evidence="9" id="KW-0406">Ion transport</keyword>
<dbReference type="InterPro" id="IPR005821">
    <property type="entry name" value="Ion_trans_dom"/>
</dbReference>
<dbReference type="FunFam" id="1.10.287.70:FF:000266">
    <property type="entry name" value="Transient receptor potential cation channel subfamily c member 1"/>
    <property type="match status" value="1"/>
</dbReference>
<dbReference type="Gene3D" id="1.25.40.20">
    <property type="entry name" value="Ankyrin repeat-containing domain"/>
    <property type="match status" value="1"/>
</dbReference>
<feature type="transmembrane region" description="Helical" evidence="14">
    <location>
        <begin position="301"/>
        <end position="323"/>
    </location>
</feature>
<evidence type="ECO:0000256" key="10">
    <source>
        <dbReference type="ARBA" id="ARBA00023136"/>
    </source>
</evidence>
<feature type="transmembrane region" description="Helical" evidence="14">
    <location>
        <begin position="343"/>
        <end position="367"/>
    </location>
</feature>
<evidence type="ECO:0000256" key="4">
    <source>
        <dbReference type="ARBA" id="ARBA00022673"/>
    </source>
</evidence>
<evidence type="ECO:0000256" key="8">
    <source>
        <dbReference type="ARBA" id="ARBA00023043"/>
    </source>
</evidence>
<evidence type="ECO:0000256" key="9">
    <source>
        <dbReference type="ARBA" id="ARBA00023065"/>
    </source>
</evidence>